<dbReference type="PANTHER" id="PTHR33362">
    <property type="entry name" value="SIALIC ACID TRAP TRANSPORTER PERMEASE PROTEIN SIAT-RELATED"/>
    <property type="match status" value="1"/>
</dbReference>
<keyword evidence="5 7" id="KW-1133">Transmembrane helix</keyword>
<evidence type="ECO:0000256" key="7">
    <source>
        <dbReference type="RuleBase" id="RU369079"/>
    </source>
</evidence>
<feature type="transmembrane region" description="Helical" evidence="7">
    <location>
        <begin position="357"/>
        <end position="386"/>
    </location>
</feature>
<dbReference type="InterPro" id="IPR004681">
    <property type="entry name" value="TRAP_DctM"/>
</dbReference>
<feature type="domain" description="TRAP C4-dicarboxylate transport system permease DctM subunit" evidence="8">
    <location>
        <begin position="7"/>
        <end position="418"/>
    </location>
</feature>
<comment type="caution">
    <text evidence="9">The sequence shown here is derived from an EMBL/GenBank/DDBJ whole genome shotgun (WGS) entry which is preliminary data.</text>
</comment>
<dbReference type="NCBIfam" id="TIGR00786">
    <property type="entry name" value="dctM"/>
    <property type="match status" value="1"/>
</dbReference>
<reference evidence="9 10" key="1">
    <citation type="submission" date="2023-10" db="EMBL/GenBank/DDBJ databases">
        <authorList>
            <person name="Venkata Ramana C."/>
            <person name="Sasikala C."/>
            <person name="Dhurka M."/>
        </authorList>
    </citation>
    <scope>NUCLEOTIDE SEQUENCE [LARGE SCALE GENOMIC DNA]</scope>
    <source>
        <strain evidence="9 10">KCTC 32151</strain>
    </source>
</reference>
<comment type="subcellular location">
    <subcellularLocation>
        <location evidence="1 7">Cell inner membrane</location>
        <topology evidence="1 7">Multi-pass membrane protein</topology>
    </subcellularLocation>
</comment>
<comment type="caution">
    <text evidence="7">Lacks conserved residue(s) required for the propagation of feature annotation.</text>
</comment>
<evidence type="ECO:0000256" key="4">
    <source>
        <dbReference type="ARBA" id="ARBA00022692"/>
    </source>
</evidence>
<comment type="similarity">
    <text evidence="7">Belongs to the TRAP transporter large permease family.</text>
</comment>
<name>A0ABU4AM07_9HYPH</name>
<evidence type="ECO:0000256" key="5">
    <source>
        <dbReference type="ARBA" id="ARBA00022989"/>
    </source>
</evidence>
<dbReference type="EMBL" id="JAWLIP010000006">
    <property type="protein sequence ID" value="MDV6227270.1"/>
    <property type="molecule type" value="Genomic_DNA"/>
</dbReference>
<comment type="function">
    <text evidence="7">Part of the tripartite ATP-independent periplasmic (TRAP) transport system.</text>
</comment>
<organism evidence="9 10">
    <name type="scientific">Nitratireductor aquimarinus</name>
    <dbReference type="NCBI Taxonomy" id="889300"/>
    <lineage>
        <taxon>Bacteria</taxon>
        <taxon>Pseudomonadati</taxon>
        <taxon>Pseudomonadota</taxon>
        <taxon>Alphaproteobacteria</taxon>
        <taxon>Hyphomicrobiales</taxon>
        <taxon>Phyllobacteriaceae</taxon>
        <taxon>Nitratireductor</taxon>
    </lineage>
</organism>
<evidence type="ECO:0000256" key="3">
    <source>
        <dbReference type="ARBA" id="ARBA00022519"/>
    </source>
</evidence>
<dbReference type="InterPro" id="IPR010656">
    <property type="entry name" value="DctM"/>
</dbReference>
<sequence length="432" mass="46125">MILIILLASFLVFLLLGMPVAFAIGAASLAALVASDQSLVLLSHFMYIGMESYVLVSVPLFVLAGEIMLRGGMTRSLTEFADMLVGRLRGGMGHTNIAGSVFFAGITGSASADTTALGSVLIPAMAEKGYDRAYATAITIASSVIGPIIPPSLTFVIYAMAVGGDVSIGQLFLAGIVPGILVAFALMVMNYWISHKRGYEKRTTRYSFAEIVQITLRSLIVLVMPGIIVLGVLSGNFTATESAAVASVYALVVCFFVTRTLKLAELPSIFFSSAKVSSIMLLLLATSSILSYVLTTQGVPRYLAEFFTSVTENKYVFLLLLNVMLLAIGTVLDLFPAIIIFGPIFAQIADGYGVDPVHFAVVFCVNLLLGLNTPPVGSGLFIGAAVGRVKLEDLIRQVRPFILMEVVVLLVLTYVPALTTELPRELARLLGW</sequence>
<keyword evidence="7" id="KW-0813">Transport</keyword>
<evidence type="ECO:0000256" key="2">
    <source>
        <dbReference type="ARBA" id="ARBA00022475"/>
    </source>
</evidence>
<protein>
    <recommendedName>
        <fullName evidence="7">TRAP transporter large permease protein</fullName>
    </recommendedName>
</protein>
<keyword evidence="3 7" id="KW-0997">Cell inner membrane</keyword>
<proteinExistence type="inferred from homology"/>
<evidence type="ECO:0000313" key="9">
    <source>
        <dbReference type="EMBL" id="MDV6227270.1"/>
    </source>
</evidence>
<feature type="transmembrane region" description="Helical" evidence="7">
    <location>
        <begin position="171"/>
        <end position="193"/>
    </location>
</feature>
<keyword evidence="6 7" id="KW-0472">Membrane</keyword>
<feature type="transmembrane region" description="Helical" evidence="7">
    <location>
        <begin position="315"/>
        <end position="345"/>
    </location>
</feature>
<dbReference type="Pfam" id="PF06808">
    <property type="entry name" value="DctM"/>
    <property type="match status" value="1"/>
</dbReference>
<evidence type="ECO:0000256" key="6">
    <source>
        <dbReference type="ARBA" id="ARBA00023136"/>
    </source>
</evidence>
<evidence type="ECO:0000313" key="10">
    <source>
        <dbReference type="Proteomes" id="UP001185659"/>
    </source>
</evidence>
<gene>
    <name evidence="9" type="ORF">R2G56_13310</name>
</gene>
<feature type="transmembrane region" description="Helical" evidence="7">
    <location>
        <begin position="276"/>
        <end position="295"/>
    </location>
</feature>
<dbReference type="Proteomes" id="UP001185659">
    <property type="component" value="Unassembled WGS sequence"/>
</dbReference>
<feature type="transmembrane region" description="Helical" evidence="7">
    <location>
        <begin position="133"/>
        <end position="159"/>
    </location>
</feature>
<keyword evidence="10" id="KW-1185">Reference proteome</keyword>
<keyword evidence="4 7" id="KW-0812">Transmembrane</keyword>
<accession>A0ABU4AM07</accession>
<feature type="transmembrane region" description="Helical" evidence="7">
    <location>
        <begin position="45"/>
        <end position="65"/>
    </location>
</feature>
<feature type="transmembrane region" description="Helical" evidence="7">
    <location>
        <begin position="243"/>
        <end position="264"/>
    </location>
</feature>
<dbReference type="PIRSF" id="PIRSF006066">
    <property type="entry name" value="HI0050"/>
    <property type="match status" value="1"/>
</dbReference>
<evidence type="ECO:0000259" key="8">
    <source>
        <dbReference type="Pfam" id="PF06808"/>
    </source>
</evidence>
<dbReference type="PANTHER" id="PTHR33362:SF2">
    <property type="entry name" value="TRAP TRANSPORTER LARGE PERMEASE PROTEIN"/>
    <property type="match status" value="1"/>
</dbReference>
<feature type="transmembrane region" description="Helical" evidence="7">
    <location>
        <begin position="398"/>
        <end position="418"/>
    </location>
</feature>
<keyword evidence="2" id="KW-1003">Cell membrane</keyword>
<feature type="transmembrane region" description="Helical" evidence="7">
    <location>
        <begin position="214"/>
        <end position="237"/>
    </location>
</feature>
<comment type="subunit">
    <text evidence="7">The complex comprises the extracytoplasmic solute receptor protein and the two transmembrane proteins.</text>
</comment>
<evidence type="ECO:0000256" key="1">
    <source>
        <dbReference type="ARBA" id="ARBA00004429"/>
    </source>
</evidence>